<dbReference type="Proteomes" id="UP000635902">
    <property type="component" value="Unassembled WGS sequence"/>
</dbReference>
<protein>
    <submittedName>
        <fullName evidence="5">Inositol monophosphatase family protein</fullName>
    </submittedName>
</protein>
<evidence type="ECO:0000313" key="6">
    <source>
        <dbReference type="Proteomes" id="UP000635902"/>
    </source>
</evidence>
<reference evidence="5 6" key="1">
    <citation type="submission" date="2020-10" db="EMBL/GenBank/DDBJ databases">
        <title>Novel species in genus Corynebacterium.</title>
        <authorList>
            <person name="Zhang G."/>
        </authorList>
    </citation>
    <scope>NUCLEOTIDE SEQUENCE [LARGE SCALE GENOMIC DNA]</scope>
    <source>
        <strain evidence="5 6">DSM 45110</strain>
    </source>
</reference>
<name>A0ABR9ZKU1_9CORY</name>
<dbReference type="PANTHER" id="PTHR20854">
    <property type="entry name" value="INOSITOL MONOPHOSPHATASE"/>
    <property type="match status" value="1"/>
</dbReference>
<keyword evidence="3" id="KW-0460">Magnesium</keyword>
<dbReference type="CDD" id="cd01637">
    <property type="entry name" value="IMPase_like"/>
    <property type="match status" value="1"/>
</dbReference>
<feature type="region of interest" description="Disordered" evidence="4">
    <location>
        <begin position="1"/>
        <end position="22"/>
    </location>
</feature>
<evidence type="ECO:0000256" key="4">
    <source>
        <dbReference type="SAM" id="MobiDB-lite"/>
    </source>
</evidence>
<dbReference type="Gene3D" id="3.40.190.80">
    <property type="match status" value="1"/>
</dbReference>
<accession>A0ABR9ZKU1</accession>
<dbReference type="PANTHER" id="PTHR20854:SF4">
    <property type="entry name" value="INOSITOL-1-MONOPHOSPHATASE-RELATED"/>
    <property type="match status" value="1"/>
</dbReference>
<evidence type="ECO:0000256" key="2">
    <source>
        <dbReference type="ARBA" id="ARBA00022801"/>
    </source>
</evidence>
<keyword evidence="2" id="KW-0378">Hydrolase</keyword>
<keyword evidence="1" id="KW-0479">Metal-binding</keyword>
<feature type="compositionally biased region" description="Low complexity" evidence="4">
    <location>
        <begin position="7"/>
        <end position="22"/>
    </location>
</feature>
<proteinExistence type="predicted"/>
<comment type="caution">
    <text evidence="5">The sequence shown here is derived from an EMBL/GenBank/DDBJ whole genome shotgun (WGS) entry which is preliminary data.</text>
</comment>
<dbReference type="InterPro" id="IPR000760">
    <property type="entry name" value="Inositol_monophosphatase-like"/>
</dbReference>
<dbReference type="InterPro" id="IPR020583">
    <property type="entry name" value="Inositol_monoP_metal-BS"/>
</dbReference>
<dbReference type="PROSITE" id="PS00629">
    <property type="entry name" value="IMP_1"/>
    <property type="match status" value="1"/>
</dbReference>
<evidence type="ECO:0000256" key="3">
    <source>
        <dbReference type="ARBA" id="ARBA00022842"/>
    </source>
</evidence>
<dbReference type="Pfam" id="PF00459">
    <property type="entry name" value="Inositol_P"/>
    <property type="match status" value="1"/>
</dbReference>
<sequence length="296" mass="31428">MAPNTNPQSDQSSSPSSAQDSPIPEEMLNAIIKTFIVAHVDDTDAHLAQALVFNAGRLAWRMRESGLTTEHKTSVSDVVTAADRAAEKFIAEALAVIRPDDGLLGEEGSHRDSASGRTWVVDPVDGTYNFSTGSDYWCSALALVEGDPEDPDKLIFGAVHRPTMGYTWFGGPDIPTTQDNSPISVQADASPSSTCLASYLHPSDLQREDVTGAWTRVTREFATVRMLGSASVDMAGVAGGQFGCWMQRSVAAWDWLPGRALIEGAGGTAIRVEAGGTQWSIAGSAASVEAVRELLS</sequence>
<dbReference type="EMBL" id="JADKMY010000002">
    <property type="protein sequence ID" value="MBF4554035.1"/>
    <property type="molecule type" value="Genomic_DNA"/>
</dbReference>
<organism evidence="5 6">
    <name type="scientific">Corynebacterium suicordis DSM 45110</name>
    <dbReference type="NCBI Taxonomy" id="1121369"/>
    <lineage>
        <taxon>Bacteria</taxon>
        <taxon>Bacillati</taxon>
        <taxon>Actinomycetota</taxon>
        <taxon>Actinomycetes</taxon>
        <taxon>Mycobacteriales</taxon>
        <taxon>Corynebacteriaceae</taxon>
        <taxon>Corynebacterium</taxon>
    </lineage>
</organism>
<dbReference type="Gene3D" id="3.30.540.10">
    <property type="entry name" value="Fructose-1,6-Bisphosphatase, subunit A, domain 1"/>
    <property type="match status" value="1"/>
</dbReference>
<dbReference type="PRINTS" id="PR00377">
    <property type="entry name" value="IMPHPHTASES"/>
</dbReference>
<evidence type="ECO:0000313" key="5">
    <source>
        <dbReference type="EMBL" id="MBF4554035.1"/>
    </source>
</evidence>
<gene>
    <name evidence="5" type="ORF">IRY30_08120</name>
</gene>
<dbReference type="SUPFAM" id="SSF56655">
    <property type="entry name" value="Carbohydrate phosphatase"/>
    <property type="match status" value="1"/>
</dbReference>
<dbReference type="RefSeq" id="WP_194556902.1">
    <property type="nucleotide sequence ID" value="NZ_JADKMY010000002.1"/>
</dbReference>
<evidence type="ECO:0000256" key="1">
    <source>
        <dbReference type="ARBA" id="ARBA00022723"/>
    </source>
</evidence>
<keyword evidence="6" id="KW-1185">Reference proteome</keyword>